<dbReference type="PANTHER" id="PTHR46224">
    <property type="entry name" value="ANKYRIN REPEAT FAMILY PROTEIN"/>
    <property type="match status" value="1"/>
</dbReference>
<dbReference type="InterPro" id="IPR001810">
    <property type="entry name" value="F-box_dom"/>
</dbReference>
<dbReference type="RefSeq" id="XP_070905975.1">
    <property type="nucleotide sequence ID" value="XM_071043943.1"/>
</dbReference>
<sequence length="324" mass="35432">MSLHTLPDEILLDIWNGLDSPHSMNAFIRSCRRFHRIFNGSLYRYASNTPRGLAAAMDWVGQHGRVDALRRFIDELGAADVIHDPASTPLFAAAEYGQDALVRFLIQQGIDLDLQRRDHYTEFLAIGVAAKHRRESTVRLLFEAGADIEGREDFRSALLAATENGHDEIVKFLVAQGARQVSDDGDQNALCCALKENCSIEVIRLLLNENQPTDLLDRLGEYDLTPLGLAAEEGNIEGNIEAAQLLLAAGADVDAGFQFTPLKAAIGKRQEAMARFLILEAGACVGQPGIHSVALEKATRMGLHDIVQLLVEHGADPTATEISE</sequence>
<dbReference type="Gene3D" id="1.25.40.20">
    <property type="entry name" value="Ankyrin repeat-containing domain"/>
    <property type="match status" value="1"/>
</dbReference>
<dbReference type="PANTHER" id="PTHR46224:SF64">
    <property type="entry name" value="IQ MOTIF AND ANKYRIN REPEAT DOMAIN-CONTAINING PROTEIN 1"/>
    <property type="match status" value="1"/>
</dbReference>
<evidence type="ECO:0000313" key="3">
    <source>
        <dbReference type="EMBL" id="KAL2861885.1"/>
    </source>
</evidence>
<gene>
    <name evidence="3" type="ORF">BJX68DRAFT_260685</name>
</gene>
<dbReference type="PROSITE" id="PS50297">
    <property type="entry name" value="ANK_REP_REGION"/>
    <property type="match status" value="2"/>
</dbReference>
<evidence type="ECO:0000313" key="4">
    <source>
        <dbReference type="Proteomes" id="UP001610444"/>
    </source>
</evidence>
<name>A0ABR4LBQ3_9EURO</name>
<dbReference type="PROSITE" id="PS50181">
    <property type="entry name" value="FBOX"/>
    <property type="match status" value="1"/>
</dbReference>
<comment type="caution">
    <text evidence="3">The sequence shown here is derived from an EMBL/GenBank/DDBJ whole genome shotgun (WGS) entry which is preliminary data.</text>
</comment>
<evidence type="ECO:0000256" key="1">
    <source>
        <dbReference type="PROSITE-ProRule" id="PRU00023"/>
    </source>
</evidence>
<feature type="repeat" description="ANK" evidence="1">
    <location>
        <begin position="222"/>
        <end position="258"/>
    </location>
</feature>
<feature type="repeat" description="ANK" evidence="1">
    <location>
        <begin position="85"/>
        <end position="117"/>
    </location>
</feature>
<protein>
    <submittedName>
        <fullName evidence="3">Ankyrin repeat-containing domain protein</fullName>
    </submittedName>
</protein>
<feature type="domain" description="F-box" evidence="2">
    <location>
        <begin position="1"/>
        <end position="46"/>
    </location>
</feature>
<keyword evidence="4" id="KW-1185">Reference proteome</keyword>
<evidence type="ECO:0000259" key="2">
    <source>
        <dbReference type="PROSITE" id="PS50181"/>
    </source>
</evidence>
<keyword evidence="1" id="KW-0040">ANK repeat</keyword>
<dbReference type="SMART" id="SM00248">
    <property type="entry name" value="ANK"/>
    <property type="match status" value="7"/>
</dbReference>
<dbReference type="PROSITE" id="PS50088">
    <property type="entry name" value="ANK_REPEAT"/>
    <property type="match status" value="2"/>
</dbReference>
<dbReference type="InterPro" id="IPR036770">
    <property type="entry name" value="Ankyrin_rpt-contain_sf"/>
</dbReference>
<dbReference type="SUPFAM" id="SSF48403">
    <property type="entry name" value="Ankyrin repeat"/>
    <property type="match status" value="1"/>
</dbReference>
<accession>A0ABR4LBQ3</accession>
<dbReference type="GeneID" id="98159107"/>
<dbReference type="InterPro" id="IPR002110">
    <property type="entry name" value="Ankyrin_rpt"/>
</dbReference>
<dbReference type="Pfam" id="PF00023">
    <property type="entry name" value="Ank"/>
    <property type="match status" value="1"/>
</dbReference>
<organism evidence="3 4">
    <name type="scientific">Aspergillus pseudodeflectus</name>
    <dbReference type="NCBI Taxonomy" id="176178"/>
    <lineage>
        <taxon>Eukaryota</taxon>
        <taxon>Fungi</taxon>
        <taxon>Dikarya</taxon>
        <taxon>Ascomycota</taxon>
        <taxon>Pezizomycotina</taxon>
        <taxon>Eurotiomycetes</taxon>
        <taxon>Eurotiomycetidae</taxon>
        <taxon>Eurotiales</taxon>
        <taxon>Aspergillaceae</taxon>
        <taxon>Aspergillus</taxon>
        <taxon>Aspergillus subgen. Nidulantes</taxon>
    </lineage>
</organism>
<dbReference type="Proteomes" id="UP001610444">
    <property type="component" value="Unassembled WGS sequence"/>
</dbReference>
<dbReference type="InterPro" id="IPR051616">
    <property type="entry name" value="Cul2-RING_E3_ligase_SR"/>
</dbReference>
<dbReference type="EMBL" id="JBFXLR010000001">
    <property type="protein sequence ID" value="KAL2861885.1"/>
    <property type="molecule type" value="Genomic_DNA"/>
</dbReference>
<proteinExistence type="predicted"/>
<reference evidence="3 4" key="1">
    <citation type="submission" date="2024-07" db="EMBL/GenBank/DDBJ databases">
        <title>Section-level genome sequencing and comparative genomics of Aspergillus sections Usti and Cavernicolus.</title>
        <authorList>
            <consortium name="Lawrence Berkeley National Laboratory"/>
            <person name="Nybo J.L."/>
            <person name="Vesth T.C."/>
            <person name="Theobald S."/>
            <person name="Frisvad J.C."/>
            <person name="Larsen T.O."/>
            <person name="Kjaerboelling I."/>
            <person name="Rothschild-Mancinelli K."/>
            <person name="Lyhne E.K."/>
            <person name="Kogle M.E."/>
            <person name="Barry K."/>
            <person name="Clum A."/>
            <person name="Na H."/>
            <person name="Ledsgaard L."/>
            <person name="Lin J."/>
            <person name="Lipzen A."/>
            <person name="Kuo A."/>
            <person name="Riley R."/>
            <person name="Mondo S."/>
            <person name="LaButti K."/>
            <person name="Haridas S."/>
            <person name="Pangalinan J."/>
            <person name="Salamov A.A."/>
            <person name="Simmons B.A."/>
            <person name="Magnuson J.K."/>
            <person name="Chen J."/>
            <person name="Drula E."/>
            <person name="Henrissat B."/>
            <person name="Wiebenga A."/>
            <person name="Lubbers R.J."/>
            <person name="Gomes A.C."/>
            <person name="Macurrencykelacurrency M.R."/>
            <person name="Stajich J."/>
            <person name="Grigoriev I.V."/>
            <person name="Mortensen U.H."/>
            <person name="De vries R.P."/>
            <person name="Baker S.E."/>
            <person name="Andersen M.R."/>
        </authorList>
    </citation>
    <scope>NUCLEOTIDE SEQUENCE [LARGE SCALE GENOMIC DNA]</scope>
    <source>
        <strain evidence="3 4">CBS 756.74</strain>
    </source>
</reference>
<dbReference type="Pfam" id="PF12796">
    <property type="entry name" value="Ank_2"/>
    <property type="match status" value="2"/>
</dbReference>